<evidence type="ECO:0000313" key="1">
    <source>
        <dbReference type="EMBL" id="TQK79372.1"/>
    </source>
</evidence>
<dbReference type="Proteomes" id="UP000318103">
    <property type="component" value="Unassembled WGS sequence"/>
</dbReference>
<protein>
    <submittedName>
        <fullName evidence="1">Uncharacterized protein</fullName>
    </submittedName>
</protein>
<accession>A0A542SXS0</accession>
<evidence type="ECO:0000313" key="2">
    <source>
        <dbReference type="Proteomes" id="UP000318103"/>
    </source>
</evidence>
<dbReference type="EMBL" id="VFNX01000006">
    <property type="protein sequence ID" value="TQK79372.1"/>
    <property type="molecule type" value="Genomic_DNA"/>
</dbReference>
<keyword evidence="2" id="KW-1185">Reference proteome</keyword>
<comment type="caution">
    <text evidence="1">The sequence shown here is derived from an EMBL/GenBank/DDBJ whole genome shotgun (WGS) entry which is preliminary data.</text>
</comment>
<sequence length="38" mass="4002">MTHISVNVDVTTVQSCSVRAVAEDEEWTAPQRAGADGA</sequence>
<organism evidence="1 2">
    <name type="scientific">Streptomyces puniciscabiei</name>
    <dbReference type="NCBI Taxonomy" id="164348"/>
    <lineage>
        <taxon>Bacteria</taxon>
        <taxon>Bacillati</taxon>
        <taxon>Actinomycetota</taxon>
        <taxon>Actinomycetes</taxon>
        <taxon>Kitasatosporales</taxon>
        <taxon>Streptomycetaceae</taxon>
        <taxon>Streptomyces</taxon>
    </lineage>
</organism>
<gene>
    <name evidence="1" type="ORF">FB563_8082</name>
</gene>
<name>A0A542SXS0_9ACTN</name>
<reference evidence="1 2" key="1">
    <citation type="submission" date="2019-06" db="EMBL/GenBank/DDBJ databases">
        <title>Sequencing the genomes of 1000 actinobacteria strains.</title>
        <authorList>
            <person name="Klenk H.-P."/>
        </authorList>
    </citation>
    <scope>NUCLEOTIDE SEQUENCE [LARGE SCALE GENOMIC DNA]</scope>
    <source>
        <strain evidence="1 2">DSM 41929</strain>
    </source>
</reference>
<proteinExistence type="predicted"/>
<dbReference type="AlphaFoldDB" id="A0A542SXS0"/>